<evidence type="ECO:0000256" key="6">
    <source>
        <dbReference type="ARBA" id="ARBA00023277"/>
    </source>
</evidence>
<dbReference type="Gene3D" id="3.40.980.20">
    <property type="entry name" value="Four-carbon acid sugar kinase, nucleotide binding domain"/>
    <property type="match status" value="1"/>
</dbReference>
<accession>A0A1M6C656</accession>
<evidence type="ECO:0000256" key="3">
    <source>
        <dbReference type="ARBA" id="ARBA00022741"/>
    </source>
</evidence>
<dbReference type="Pfam" id="PF17042">
    <property type="entry name" value="NBD_C"/>
    <property type="match status" value="1"/>
</dbReference>
<evidence type="ECO:0000313" key="10">
    <source>
        <dbReference type="Proteomes" id="UP000184052"/>
    </source>
</evidence>
<evidence type="ECO:0000256" key="1">
    <source>
        <dbReference type="ARBA" id="ARBA00005715"/>
    </source>
</evidence>
<dbReference type="GO" id="GO:0016301">
    <property type="term" value="F:kinase activity"/>
    <property type="evidence" value="ECO:0007669"/>
    <property type="project" value="UniProtKB-KW"/>
</dbReference>
<keyword evidence="3" id="KW-0547">Nucleotide-binding</keyword>
<dbReference type="SUPFAM" id="SSF142764">
    <property type="entry name" value="YgbK-like"/>
    <property type="match status" value="1"/>
</dbReference>
<reference evidence="9 10" key="1">
    <citation type="submission" date="2016-11" db="EMBL/GenBank/DDBJ databases">
        <authorList>
            <person name="Jaros S."/>
            <person name="Januszkiewicz K."/>
            <person name="Wedrychowicz H."/>
        </authorList>
    </citation>
    <scope>NUCLEOTIDE SEQUENCE [LARGE SCALE GENOMIC DNA]</scope>
    <source>
        <strain evidence="9 10">DSM 17477</strain>
    </source>
</reference>
<dbReference type="OrthoDB" id="9778478at2"/>
<dbReference type="InterPro" id="IPR037051">
    <property type="entry name" value="4-carb_acid_sugar_kinase_N_sf"/>
</dbReference>
<dbReference type="InterPro" id="IPR010737">
    <property type="entry name" value="4-carb_acid_sugar_kinase_N"/>
</dbReference>
<evidence type="ECO:0000259" key="7">
    <source>
        <dbReference type="Pfam" id="PF07005"/>
    </source>
</evidence>
<proteinExistence type="inferred from homology"/>
<dbReference type="Gene3D" id="3.40.50.10840">
    <property type="entry name" value="Putative sugar-binding, N-terminal domain"/>
    <property type="match status" value="1"/>
</dbReference>
<dbReference type="EMBL" id="FQZL01000005">
    <property type="protein sequence ID" value="SHI56413.1"/>
    <property type="molecule type" value="Genomic_DNA"/>
</dbReference>
<dbReference type="RefSeq" id="WP_073046881.1">
    <property type="nucleotide sequence ID" value="NZ_FQZL01000005.1"/>
</dbReference>
<keyword evidence="5" id="KW-0067">ATP-binding</keyword>
<dbReference type="AlphaFoldDB" id="A0A1M6C656"/>
<comment type="similarity">
    <text evidence="1">Belongs to the four-carbon acid sugar kinase family.</text>
</comment>
<sequence>MIKLLIVADDFTGALDTGVQFASCGAVTKVITREDYKMEVVDESVEVLVINAETRHMTADDAYGTTYNIIKRAYEKGIPHIMKKTDSALRGNIGSELSAVLDATGEKVLHFIPALPKMNRVTRKGIHFIDGIKVSDSVFGTDPFEPVLDSYIPDIISGQSNKAVVVLEREAGNEMVDSPSIYVYDAETEGDIRCIADSIYEKDKLRVFAGCAGLASVLPDLLGLKGKSVHYCNKIEKLLILCGSVNPITGKQLDYAEARGIKRIRLKPHQKLSKEYYDTSCGKRDIEELVKMLSSSAVGIIDSNDPSGEMTTREYARENGMSLDDIRVNISSTLGFILKRLFEAGIESTVLITGGDMLLGFMKQMDIWELSPVCEMAPGTVMSRMTVNGREYEIISKSGGFGDENLFMELADKYMKKPDKRRKNIEKI</sequence>
<evidence type="ECO:0000256" key="2">
    <source>
        <dbReference type="ARBA" id="ARBA00022679"/>
    </source>
</evidence>
<keyword evidence="6" id="KW-0119">Carbohydrate metabolism</keyword>
<feature type="domain" description="Four-carbon acid sugar kinase nucleotide binding" evidence="8">
    <location>
        <begin position="239"/>
        <end position="407"/>
    </location>
</feature>
<dbReference type="InterPro" id="IPR042213">
    <property type="entry name" value="NBD_C_sf"/>
</dbReference>
<evidence type="ECO:0000256" key="5">
    <source>
        <dbReference type="ARBA" id="ARBA00022840"/>
    </source>
</evidence>
<gene>
    <name evidence="9" type="ORF">SAMN02745751_00593</name>
</gene>
<evidence type="ECO:0000313" key="9">
    <source>
        <dbReference type="EMBL" id="SHI56413.1"/>
    </source>
</evidence>
<dbReference type="Pfam" id="PF07005">
    <property type="entry name" value="SBD_N"/>
    <property type="match status" value="1"/>
</dbReference>
<dbReference type="GO" id="GO:0005524">
    <property type="term" value="F:ATP binding"/>
    <property type="evidence" value="ECO:0007669"/>
    <property type="project" value="UniProtKB-KW"/>
</dbReference>
<evidence type="ECO:0000256" key="4">
    <source>
        <dbReference type="ARBA" id="ARBA00022777"/>
    </source>
</evidence>
<feature type="domain" description="Four-carbon acid sugar kinase N-terminal" evidence="7">
    <location>
        <begin position="4"/>
        <end position="217"/>
    </location>
</feature>
<keyword evidence="10" id="KW-1185">Reference proteome</keyword>
<evidence type="ECO:0000259" key="8">
    <source>
        <dbReference type="Pfam" id="PF17042"/>
    </source>
</evidence>
<protein>
    <submittedName>
        <fullName evidence="9">Uncharacterized conserved protein YgbK, DUF1537 family</fullName>
    </submittedName>
</protein>
<organism evidence="9 10">
    <name type="scientific">Dethiosulfatibacter aminovorans DSM 17477</name>
    <dbReference type="NCBI Taxonomy" id="1121476"/>
    <lineage>
        <taxon>Bacteria</taxon>
        <taxon>Bacillati</taxon>
        <taxon>Bacillota</taxon>
        <taxon>Tissierellia</taxon>
        <taxon>Dethiosulfatibacter</taxon>
    </lineage>
</organism>
<dbReference type="STRING" id="1121476.SAMN02745751_00593"/>
<dbReference type="Proteomes" id="UP000184052">
    <property type="component" value="Unassembled WGS sequence"/>
</dbReference>
<dbReference type="InterPro" id="IPR031475">
    <property type="entry name" value="NBD_C"/>
</dbReference>
<keyword evidence="4" id="KW-0418">Kinase</keyword>
<keyword evidence="2" id="KW-0808">Transferase</keyword>
<name>A0A1M6C656_9FIRM</name>